<reference evidence="2" key="1">
    <citation type="submission" date="2019-02" db="EMBL/GenBank/DDBJ databases">
        <authorList>
            <person name="Li S.-H."/>
        </authorList>
    </citation>
    <scope>NUCLEOTIDE SEQUENCE</scope>
    <source>
        <strain evidence="2">IMCC14734</strain>
    </source>
</reference>
<keyword evidence="1" id="KW-1133">Transmembrane helix</keyword>
<proteinExistence type="predicted"/>
<gene>
    <name evidence="2" type="ORF">EYC98_19895</name>
</gene>
<keyword evidence="1" id="KW-0472">Membrane</keyword>
<dbReference type="Proteomes" id="UP001143362">
    <property type="component" value="Unassembled WGS sequence"/>
</dbReference>
<keyword evidence="1" id="KW-0812">Transmembrane</keyword>
<name>A0ABT3TN23_9GAMM</name>
<evidence type="ECO:0000313" key="2">
    <source>
        <dbReference type="EMBL" id="MCX2983131.1"/>
    </source>
</evidence>
<evidence type="ECO:0008006" key="4">
    <source>
        <dbReference type="Google" id="ProtNLM"/>
    </source>
</evidence>
<dbReference type="EMBL" id="SHNN01000005">
    <property type="protein sequence ID" value="MCX2983131.1"/>
    <property type="molecule type" value="Genomic_DNA"/>
</dbReference>
<dbReference type="RefSeq" id="WP_279247160.1">
    <property type="nucleotide sequence ID" value="NZ_SHNN01000005.1"/>
</dbReference>
<feature type="transmembrane region" description="Helical" evidence="1">
    <location>
        <begin position="6"/>
        <end position="27"/>
    </location>
</feature>
<comment type="caution">
    <text evidence="2">The sequence shown here is derived from an EMBL/GenBank/DDBJ whole genome shotgun (WGS) entry which is preliminary data.</text>
</comment>
<sequence length="166" mass="18768">MSWETAGSIGEVIGAIVLIVTIVYMALQTRHAKQATIDQNILARAKSVQDQMLVIAENEELRMALIRNYGVVDFYEQLALEQGVTIEEASQVDWANAYWFWVHWGQWASTHSAKELRELENIIGAFYGVGGMRNTWNSSPWGKPILDPEFVSFVENVLSKHVEPNS</sequence>
<protein>
    <recommendedName>
        <fullName evidence="4">DUF4760 domain-containing protein</fullName>
    </recommendedName>
</protein>
<organism evidence="2 3">
    <name type="scientific">Candidatus Litorirhabdus singularis</name>
    <dbReference type="NCBI Taxonomy" id="2518993"/>
    <lineage>
        <taxon>Bacteria</taxon>
        <taxon>Pseudomonadati</taxon>
        <taxon>Pseudomonadota</taxon>
        <taxon>Gammaproteobacteria</taxon>
        <taxon>Cellvibrionales</taxon>
        <taxon>Halieaceae</taxon>
        <taxon>Candidatus Litorirhabdus</taxon>
    </lineage>
</organism>
<keyword evidence="3" id="KW-1185">Reference proteome</keyword>
<evidence type="ECO:0000256" key="1">
    <source>
        <dbReference type="SAM" id="Phobius"/>
    </source>
</evidence>
<accession>A0ABT3TN23</accession>
<evidence type="ECO:0000313" key="3">
    <source>
        <dbReference type="Proteomes" id="UP001143362"/>
    </source>
</evidence>